<sequence>MILPNSLRGDFNWWKDHIGISVNPIIKNDYFIEIFSDASLTGWGAVYGNKRARGFWKREECIFHINYLELLASFFALKCFANDLMDCSLLLRLDNTTAISYINKMGGIQHTLLSDLSKEIWQWCESRNLWIFASPSRGWCRAFVRKIMVKSLPTKAADIILNSISTSTWNQYSTPIKDWIRFCKGTFKDPTISDSNTILEFLTEKFEDGASYNTLNNARSALALFLGPQVGQNPIIKRFFRGIFKLRPTAPKYAVTWDP</sequence>
<dbReference type="InParanoid" id="A0A5N3ZZ09"/>
<dbReference type="SUPFAM" id="SSF47823">
    <property type="entry name" value="lambda integrase-like, N-terminal domain"/>
    <property type="match status" value="1"/>
</dbReference>
<evidence type="ECO:0000313" key="2">
    <source>
        <dbReference type="EMBL" id="KAB0790300.1"/>
    </source>
</evidence>
<keyword evidence="3" id="KW-1185">Reference proteome</keyword>
<dbReference type="Proteomes" id="UP000327044">
    <property type="component" value="Unassembled WGS sequence"/>
</dbReference>
<evidence type="ECO:0000256" key="1">
    <source>
        <dbReference type="ARBA" id="ARBA00023125"/>
    </source>
</evidence>
<comment type="caution">
    <text evidence="2">The sequence shown here is derived from an EMBL/GenBank/DDBJ whole genome shotgun (WGS) entry which is preliminary data.</text>
</comment>
<accession>A0A5N3ZZ09</accession>
<dbReference type="GO" id="GO:0003677">
    <property type="term" value="F:DNA binding"/>
    <property type="evidence" value="ECO:0007669"/>
    <property type="project" value="UniProtKB-KW"/>
</dbReference>
<dbReference type="InterPro" id="IPR012337">
    <property type="entry name" value="RNaseH-like_sf"/>
</dbReference>
<dbReference type="CDD" id="cd09275">
    <property type="entry name" value="RNase_HI_RT_DIRS1"/>
    <property type="match status" value="1"/>
</dbReference>
<gene>
    <name evidence="2" type="ORF">PPYR_15362</name>
</gene>
<dbReference type="PANTHER" id="PTHR35617:SF3">
    <property type="entry name" value="CORE-BINDING (CB) DOMAIN-CONTAINING PROTEIN"/>
    <property type="match status" value="1"/>
</dbReference>
<name>A0A5N3ZZ09_PHOPY</name>
<organism evidence="2 3">
    <name type="scientific">Photinus pyralis</name>
    <name type="common">Common eastern firefly</name>
    <name type="synonym">Lampyris pyralis</name>
    <dbReference type="NCBI Taxonomy" id="7054"/>
    <lineage>
        <taxon>Eukaryota</taxon>
        <taxon>Metazoa</taxon>
        <taxon>Ecdysozoa</taxon>
        <taxon>Arthropoda</taxon>
        <taxon>Hexapoda</taxon>
        <taxon>Insecta</taxon>
        <taxon>Pterygota</taxon>
        <taxon>Neoptera</taxon>
        <taxon>Endopterygota</taxon>
        <taxon>Coleoptera</taxon>
        <taxon>Polyphaga</taxon>
        <taxon>Elateriformia</taxon>
        <taxon>Elateroidea</taxon>
        <taxon>Lampyridae</taxon>
        <taxon>Lampyrinae</taxon>
        <taxon>Photinus</taxon>
    </lineage>
</organism>
<dbReference type="EMBL" id="VVIM01001531">
    <property type="protein sequence ID" value="KAB0790300.1"/>
    <property type="molecule type" value="Genomic_DNA"/>
</dbReference>
<reference evidence="2 3" key="1">
    <citation type="journal article" date="2018" name="Elife">
        <title>Firefly genomes illuminate parallel origins of bioluminescence in beetles.</title>
        <authorList>
            <person name="Fallon T.R."/>
            <person name="Lower S.E."/>
            <person name="Chang C.H."/>
            <person name="Bessho-Uehara M."/>
            <person name="Martin G.J."/>
            <person name="Bewick A.J."/>
            <person name="Behringer M."/>
            <person name="Debat H.J."/>
            <person name="Wong I."/>
            <person name="Day J.C."/>
            <person name="Suvorov A."/>
            <person name="Silva C.J."/>
            <person name="Stanger-Hall K.F."/>
            <person name="Hall D.W."/>
            <person name="Schmitz R.J."/>
            <person name="Nelson D.R."/>
            <person name="Lewis S.M."/>
            <person name="Shigenobu S."/>
            <person name="Bybee S.M."/>
            <person name="Larracuente A.M."/>
            <person name="Oba Y."/>
            <person name="Weng J.K."/>
        </authorList>
    </citation>
    <scope>NUCLEOTIDE SEQUENCE [LARGE SCALE GENOMIC DNA]</scope>
    <source>
        <strain evidence="2">1611_PpyrPB1</strain>
        <tissue evidence="2">Whole body</tissue>
    </source>
</reference>
<proteinExistence type="predicted"/>
<evidence type="ECO:0000313" key="3">
    <source>
        <dbReference type="Proteomes" id="UP000327044"/>
    </source>
</evidence>
<dbReference type="Gene3D" id="1.10.150.130">
    <property type="match status" value="1"/>
</dbReference>
<dbReference type="AlphaFoldDB" id="A0A5N3ZZ09"/>
<evidence type="ECO:0008006" key="4">
    <source>
        <dbReference type="Google" id="ProtNLM"/>
    </source>
</evidence>
<keyword evidence="1" id="KW-0238">DNA-binding</keyword>
<dbReference type="PANTHER" id="PTHR35617">
    <property type="entry name" value="PHAGE_INTEGRASE DOMAIN-CONTAINING PROTEIN"/>
    <property type="match status" value="1"/>
</dbReference>
<feature type="non-terminal residue" evidence="2">
    <location>
        <position position="259"/>
    </location>
</feature>
<dbReference type="InterPro" id="IPR010998">
    <property type="entry name" value="Integrase_recombinase_N"/>
</dbReference>
<dbReference type="SUPFAM" id="SSF53098">
    <property type="entry name" value="Ribonuclease H-like"/>
    <property type="match status" value="1"/>
</dbReference>
<protein>
    <recommendedName>
        <fullName evidence="4">RNase H type-1 domain-containing protein</fullName>
    </recommendedName>
</protein>